<dbReference type="Gene3D" id="2.40.160.60">
    <property type="entry name" value="Outer membrane protein transport protein (OMPP1/FadL/TodX)"/>
    <property type="match status" value="1"/>
</dbReference>
<evidence type="ECO:0000313" key="3">
    <source>
        <dbReference type="Proteomes" id="UP000283512"/>
    </source>
</evidence>
<reference evidence="2 3" key="1">
    <citation type="submission" date="2018-08" db="EMBL/GenBank/DDBJ databases">
        <title>A genome reference for cultivated species of the human gut microbiota.</title>
        <authorList>
            <person name="Zou Y."/>
            <person name="Xue W."/>
            <person name="Luo G."/>
        </authorList>
    </citation>
    <scope>NUCLEOTIDE SEQUENCE [LARGE SCALE GENOMIC DNA]</scope>
    <source>
        <strain evidence="2 3">AM16-49B</strain>
    </source>
</reference>
<dbReference type="RefSeq" id="WP_122295700.1">
    <property type="nucleotide sequence ID" value="NZ_QRKD01000019.1"/>
</dbReference>
<accession>A0A414YLM2</accession>
<dbReference type="Proteomes" id="UP000283512">
    <property type="component" value="Unassembled WGS sequence"/>
</dbReference>
<name>A0A414YLM2_9BACE</name>
<feature type="chain" id="PRO_5019150279" evidence="1">
    <location>
        <begin position="21"/>
        <end position="423"/>
    </location>
</feature>
<proteinExistence type="predicted"/>
<dbReference type="AlphaFoldDB" id="A0A414YLM2"/>
<gene>
    <name evidence="2" type="ORF">DW190_16105</name>
</gene>
<dbReference type="EMBL" id="QRKD01000019">
    <property type="protein sequence ID" value="RHH87183.1"/>
    <property type="molecule type" value="Genomic_DNA"/>
</dbReference>
<organism evidence="2 3">
    <name type="scientific">Bacteroides caccae</name>
    <dbReference type="NCBI Taxonomy" id="47678"/>
    <lineage>
        <taxon>Bacteria</taxon>
        <taxon>Pseudomonadati</taxon>
        <taxon>Bacteroidota</taxon>
        <taxon>Bacteroidia</taxon>
        <taxon>Bacteroidales</taxon>
        <taxon>Bacteroidaceae</taxon>
        <taxon>Bacteroides</taxon>
    </lineage>
</organism>
<evidence type="ECO:0000256" key="1">
    <source>
        <dbReference type="SAM" id="SignalP"/>
    </source>
</evidence>
<sequence length="423" mass="47433">MKKIITVIYTLSFVIGAVSAQSVYDGVKIADKDLNGTARFVGMGGAMGALGGDITTMGTNPAGIGIYRSNDVMTSFSYSAYGMESKYEGQKSTIDKNRWSFDNIGVVFATKIGNQTPLRYVNFGFNYKRSKSFYKNMSMSGMMGVVENPSNPGSPYYVSQTNSMALQATDAERYVWDNSRQHLDFDNANRIFSDPDAGWLGALGYQGGLTERDRIDNEPDLYVPFLPVEPSSVFNSREKGGIDQYDFNVSFNINDRVYLGLTIGAYDVDYDKYSGYDESYKRGEGYSLESYNNISGSGFDVKMGLILRPFEYSPFRIGFAVHTPTFYKLTYSTSAIVTNDYRDAKTDELKRIIVDTYDYVGDMKRDYRLVTPWKYNVSLGYTVGTSLALGAEYEYEDYSTMKFKYSTSNPQLSSSASFLRLNV</sequence>
<protein>
    <submittedName>
        <fullName evidence="2">TonB-dependent receptor</fullName>
    </submittedName>
</protein>
<feature type="non-terminal residue" evidence="2">
    <location>
        <position position="423"/>
    </location>
</feature>
<keyword evidence="1" id="KW-0732">Signal</keyword>
<keyword evidence="2" id="KW-0675">Receptor</keyword>
<feature type="signal peptide" evidence="1">
    <location>
        <begin position="1"/>
        <end position="20"/>
    </location>
</feature>
<evidence type="ECO:0000313" key="2">
    <source>
        <dbReference type="EMBL" id="RHH87183.1"/>
    </source>
</evidence>
<comment type="caution">
    <text evidence="2">The sequence shown here is derived from an EMBL/GenBank/DDBJ whole genome shotgun (WGS) entry which is preliminary data.</text>
</comment>